<organism evidence="6">
    <name type="scientific">Orpheovirus IHUMI-LCC2</name>
    <dbReference type="NCBI Taxonomy" id="2023057"/>
    <lineage>
        <taxon>Viruses</taxon>
        <taxon>Varidnaviria</taxon>
        <taxon>Bamfordvirae</taxon>
        <taxon>Nucleocytoviricota</taxon>
        <taxon>Megaviricetes</taxon>
        <taxon>Pimascovirales</taxon>
        <taxon>Ocovirineae</taxon>
        <taxon>Orpheoviridae</taxon>
        <taxon>Alphaorpheovirus</taxon>
        <taxon>Alphaorpheovirus massiliense</taxon>
    </lineage>
</organism>
<keyword evidence="7" id="KW-1185">Reference proteome</keyword>
<dbReference type="KEGG" id="vg:35382785"/>
<dbReference type="GeneID" id="35382785"/>
<dbReference type="GO" id="GO:0008168">
    <property type="term" value="F:methyltransferase activity"/>
    <property type="evidence" value="ECO:0007669"/>
    <property type="project" value="UniProtKB-KW"/>
</dbReference>
<evidence type="ECO:0000256" key="3">
    <source>
        <dbReference type="ARBA" id="ARBA00022679"/>
    </source>
</evidence>
<proteinExistence type="inferred from homology"/>
<dbReference type="InterPro" id="IPR003333">
    <property type="entry name" value="CMAS"/>
</dbReference>
<protein>
    <submittedName>
        <fullName evidence="6">Cyclopropane-fatty-acyl-phospholipid synthase</fullName>
    </submittedName>
</protein>
<dbReference type="Proteomes" id="UP000236316">
    <property type="component" value="Segment"/>
</dbReference>
<dbReference type="PANTHER" id="PTHR43667">
    <property type="entry name" value="CYCLOPROPANE-FATTY-ACYL-PHOSPHOLIPID SYNTHASE"/>
    <property type="match status" value="1"/>
</dbReference>
<dbReference type="PIRSF" id="PIRSF003085">
    <property type="entry name" value="CMAS"/>
    <property type="match status" value="1"/>
</dbReference>
<dbReference type="GO" id="GO:0032259">
    <property type="term" value="P:methylation"/>
    <property type="evidence" value="ECO:0007669"/>
    <property type="project" value="UniProtKB-KW"/>
</dbReference>
<keyword evidence="5" id="KW-0443">Lipid metabolism</keyword>
<dbReference type="EMBL" id="LT906555">
    <property type="protein sequence ID" value="SNW62845.1"/>
    <property type="molecule type" value="Genomic_DNA"/>
</dbReference>
<evidence type="ECO:0000313" key="6">
    <source>
        <dbReference type="EMBL" id="SNW62845.1"/>
    </source>
</evidence>
<dbReference type="CDD" id="cd02440">
    <property type="entry name" value="AdoMet_MTases"/>
    <property type="match status" value="1"/>
</dbReference>
<dbReference type="Pfam" id="PF02353">
    <property type="entry name" value="CMAS"/>
    <property type="match status" value="1"/>
</dbReference>
<dbReference type="PANTHER" id="PTHR43667:SF1">
    <property type="entry name" value="CYCLOPROPANE-FATTY-ACYL-PHOSPHOLIPID SYNTHASE"/>
    <property type="match status" value="1"/>
</dbReference>
<reference evidence="6" key="1">
    <citation type="submission" date="2017-08" db="EMBL/GenBank/DDBJ databases">
        <authorList>
            <consortium name="Urmite Genomes"/>
        </authorList>
    </citation>
    <scope>NUCLEOTIDE SEQUENCE [LARGE SCALE GENOMIC DNA]</scope>
    <source>
        <strain evidence="6">IHUMI-LCC2</strain>
    </source>
</reference>
<evidence type="ECO:0000256" key="5">
    <source>
        <dbReference type="ARBA" id="ARBA00023098"/>
    </source>
</evidence>
<dbReference type="Gene3D" id="3.40.50.150">
    <property type="entry name" value="Vaccinia Virus protein VP39"/>
    <property type="match status" value="1"/>
</dbReference>
<gene>
    <name evidence="6" type="ORF">ORPV_941</name>
</gene>
<evidence type="ECO:0000313" key="7">
    <source>
        <dbReference type="Proteomes" id="UP000236316"/>
    </source>
</evidence>
<evidence type="ECO:0000256" key="2">
    <source>
        <dbReference type="ARBA" id="ARBA00022603"/>
    </source>
</evidence>
<evidence type="ECO:0000256" key="1">
    <source>
        <dbReference type="ARBA" id="ARBA00010815"/>
    </source>
</evidence>
<dbReference type="GO" id="GO:0008610">
    <property type="term" value="P:lipid biosynthetic process"/>
    <property type="evidence" value="ECO:0007669"/>
    <property type="project" value="InterPro"/>
</dbReference>
<dbReference type="InterPro" id="IPR029063">
    <property type="entry name" value="SAM-dependent_MTases_sf"/>
</dbReference>
<dbReference type="RefSeq" id="YP_009449147.1">
    <property type="nucleotide sequence ID" value="NC_036594.1"/>
</dbReference>
<dbReference type="NCBIfam" id="NF008686">
    <property type="entry name" value="PRK11705.1"/>
    <property type="match status" value="1"/>
</dbReference>
<keyword evidence="2" id="KW-0489">Methyltransferase</keyword>
<keyword evidence="3" id="KW-0808">Transferase</keyword>
<sequence>MTSNNKFLILELCKTIGLDIQTLINVKDDKFYDIIVSKGALGFGETYMDNMWESKIPLDILCEKIGKLKVKDMLYQSWYWKIRVGISLLRNWIWSPYTKLGSKKMAETHYDIGNELYKRMLGKYLVYSCAYFKDGNEDLEDAQVEKMKLCADKLYLKPGMKVLEIGFGWGELSYYLAHNCGVNIDAVTISTEQYTYALEHKSHPNINYMLKDYRDLCDGRKYDAIVSVGMFEHVGQHNYSSFFEKCSKMLKEDGLFLLHTIGQNKSQSVGNEWISKYIFPNSCLPSIGQITEGCEGKFIVEDVHNFGVHYAKTLRLWYGNFVREWDAINKERIENGKCALDEKFYRMWEFYLLSCAGYFDARECQLYQVVLSLGRDGGYKRPNV</sequence>
<evidence type="ECO:0000256" key="4">
    <source>
        <dbReference type="ARBA" id="ARBA00022691"/>
    </source>
</evidence>
<dbReference type="SUPFAM" id="SSF53335">
    <property type="entry name" value="S-adenosyl-L-methionine-dependent methyltransferases"/>
    <property type="match status" value="1"/>
</dbReference>
<accession>A0A2I2L5L3</accession>
<keyword evidence="4" id="KW-0949">S-adenosyl-L-methionine</keyword>
<dbReference type="InterPro" id="IPR050723">
    <property type="entry name" value="CFA/CMAS"/>
</dbReference>
<name>A0A2I2L5L3_9VIRU</name>
<comment type="similarity">
    <text evidence="1">Belongs to the CFA/CMAS family.</text>
</comment>